<proteinExistence type="predicted"/>
<dbReference type="AlphaFoldDB" id="A0A3R5WKM6"/>
<dbReference type="RefSeq" id="WP_119202258.1">
    <property type="nucleotide sequence ID" value="NZ_JBDMSD010000007.1"/>
</dbReference>
<dbReference type="Proteomes" id="UP000283295">
    <property type="component" value="Unassembled WGS sequence"/>
</dbReference>
<protein>
    <submittedName>
        <fullName evidence="1">Uncharacterized protein</fullName>
    </submittedName>
</protein>
<organism evidence="1 2">
    <name type="scientific">Coprococcus eutactus</name>
    <dbReference type="NCBI Taxonomy" id="33043"/>
    <lineage>
        <taxon>Bacteria</taxon>
        <taxon>Bacillati</taxon>
        <taxon>Bacillota</taxon>
        <taxon>Clostridia</taxon>
        <taxon>Lachnospirales</taxon>
        <taxon>Lachnospiraceae</taxon>
        <taxon>Coprococcus</taxon>
    </lineage>
</organism>
<gene>
    <name evidence="1" type="ORF">DWX94_04165</name>
</gene>
<evidence type="ECO:0000313" key="2">
    <source>
        <dbReference type="Proteomes" id="UP000283295"/>
    </source>
</evidence>
<sequence>MNCKKCKWANVSSGDTVLLMNNGMVISQHGKNNVMCLCTIPKTTNIDMTSGEMKMTCSAYEERPTIDQK</sequence>
<dbReference type="EMBL" id="QRVK01000006">
    <property type="protein sequence ID" value="RGS43519.1"/>
    <property type="molecule type" value="Genomic_DNA"/>
</dbReference>
<reference evidence="1 2" key="1">
    <citation type="submission" date="2018-08" db="EMBL/GenBank/DDBJ databases">
        <title>A genome reference for cultivated species of the human gut microbiota.</title>
        <authorList>
            <person name="Zou Y."/>
            <person name="Xue W."/>
            <person name="Luo G."/>
        </authorList>
    </citation>
    <scope>NUCLEOTIDE SEQUENCE [LARGE SCALE GENOMIC DNA]</scope>
    <source>
        <strain evidence="1 2">AF22-21</strain>
    </source>
</reference>
<comment type="caution">
    <text evidence="1">The sequence shown here is derived from an EMBL/GenBank/DDBJ whole genome shotgun (WGS) entry which is preliminary data.</text>
</comment>
<evidence type="ECO:0000313" key="1">
    <source>
        <dbReference type="EMBL" id="RGS43519.1"/>
    </source>
</evidence>
<name>A0A3R5WKM6_9FIRM</name>
<accession>A0A3R5WKM6</accession>